<evidence type="ECO:0000313" key="2">
    <source>
        <dbReference type="EMBL" id="CCD71460.1"/>
    </source>
</evidence>
<dbReference type="CTD" id="188855"/>
<reference evidence="2 3" key="1">
    <citation type="journal article" date="1998" name="Science">
        <title>Genome sequence of the nematode C. elegans: a platform for investigating biology.</title>
        <authorList>
            <consortium name="The C. elegans sequencing consortium"/>
            <person name="Sulson J.E."/>
            <person name="Waterston R."/>
        </authorList>
    </citation>
    <scope>NUCLEOTIDE SEQUENCE [LARGE SCALE GENOMIC DNA]</scope>
    <source>
        <strain evidence="2 3">Bristol N2</strain>
    </source>
</reference>
<dbReference type="Bgee" id="WBGene00003760">
    <property type="expression patterns" value="Expressed in pharyngeal muscle cell (C elegans) and 1 other cell type or tissue"/>
</dbReference>
<dbReference type="InParanoid" id="Q22737"/>
<dbReference type="FunCoup" id="Q22737">
    <property type="interactions" value="105"/>
</dbReference>
<dbReference type="WormBase" id="T24D8.3">
    <property type="protein sequence ID" value="CE05007"/>
    <property type="gene ID" value="WBGene00003760"/>
    <property type="gene designation" value="nlp-22"/>
</dbReference>
<dbReference type="AlphaFoldDB" id="Q22737"/>
<gene>
    <name evidence="2 4" type="primary">nlp-22</name>
    <name evidence="2" type="ORF">CELE_T24D8.3</name>
    <name evidence="4" type="ORF">T24D8.3</name>
</gene>
<evidence type="ECO:0000313" key="4">
    <source>
        <dbReference type="WormBase" id="T24D8.3"/>
    </source>
</evidence>
<dbReference type="UCSC" id="T24D8.3">
    <property type="organism name" value="c. elegans"/>
</dbReference>
<dbReference type="AGR" id="WB:WBGene00003760"/>
<dbReference type="GO" id="GO:0009792">
    <property type="term" value="P:embryo development ending in birth or egg hatching"/>
    <property type="evidence" value="ECO:0000315"/>
    <property type="project" value="WormBase"/>
</dbReference>
<dbReference type="GeneID" id="188855"/>
<dbReference type="OrthoDB" id="5802470at2759"/>
<accession>Q22737</accession>
<dbReference type="HOGENOM" id="CLU_179522_0_0_1"/>
<dbReference type="KEGG" id="cel:CELE_T24D8.3"/>
<dbReference type="PIR" id="T16931">
    <property type="entry name" value="T16931"/>
</dbReference>
<feature type="signal peptide" evidence="1">
    <location>
        <begin position="1"/>
        <end position="24"/>
    </location>
</feature>
<evidence type="ECO:0000313" key="3">
    <source>
        <dbReference type="Proteomes" id="UP000001940"/>
    </source>
</evidence>
<dbReference type="eggNOG" id="ENOG502TJ87">
    <property type="taxonomic scope" value="Eukaryota"/>
</dbReference>
<feature type="chain" id="PRO_5004200907" evidence="1">
    <location>
        <begin position="25"/>
        <end position="102"/>
    </location>
</feature>
<sequence length="102" mass="11471">MRSIIVFIGLTIFALDILLVQTSALGLQGGIDVFRGLGVVDQVDFNQILHRANYLRNTREGRLRYWRLRTLPIMKKSIAIGRAGFRPGKRTTDELTGFPIGV</sequence>
<dbReference type="STRING" id="6239.T24D8.3.1"/>
<dbReference type="RefSeq" id="NP_508424.1">
    <property type="nucleotide sequence ID" value="NM_076023.4"/>
</dbReference>
<dbReference type="PaxDb" id="6239-T24D8.3"/>
<protein>
    <submittedName>
        <fullName evidence="2">Neuropeptide-Like Protein</fullName>
    </submittedName>
</protein>
<evidence type="ECO:0000256" key="1">
    <source>
        <dbReference type="SAM" id="SignalP"/>
    </source>
</evidence>
<dbReference type="Proteomes" id="UP000001940">
    <property type="component" value="Chromosome X"/>
</dbReference>
<keyword evidence="3" id="KW-1185">Reference proteome</keyword>
<dbReference type="EMBL" id="BX284606">
    <property type="protein sequence ID" value="CCD71460.1"/>
    <property type="molecule type" value="Genomic_DNA"/>
</dbReference>
<keyword evidence="1" id="KW-0732">Signal</keyword>
<dbReference type="SMR" id="Q22737"/>
<organism evidence="2 3">
    <name type="scientific">Caenorhabditis elegans</name>
    <dbReference type="NCBI Taxonomy" id="6239"/>
    <lineage>
        <taxon>Eukaryota</taxon>
        <taxon>Metazoa</taxon>
        <taxon>Ecdysozoa</taxon>
        <taxon>Nematoda</taxon>
        <taxon>Chromadorea</taxon>
        <taxon>Rhabditida</taxon>
        <taxon>Rhabditina</taxon>
        <taxon>Rhabditomorpha</taxon>
        <taxon>Rhabditoidea</taxon>
        <taxon>Rhabditidae</taxon>
        <taxon>Peloderinae</taxon>
        <taxon>Caenorhabditis</taxon>
    </lineage>
</organism>
<name>Q22737_CAEEL</name>
<proteinExistence type="predicted"/>
<dbReference type="GO" id="GO:1904333">
    <property type="term" value="P:positive regulation of error-prone translesion synthesis"/>
    <property type="evidence" value="ECO:0000315"/>
    <property type="project" value="WormBase"/>
</dbReference>